<dbReference type="STRING" id="2015173.A0A026W1Z4"/>
<accession>A0A026W1Z4</accession>
<dbReference type="OrthoDB" id="3256376at2759"/>
<dbReference type="EMBL" id="KK107487">
    <property type="protein sequence ID" value="EZA50053.1"/>
    <property type="molecule type" value="Genomic_DNA"/>
</dbReference>
<dbReference type="AlphaFoldDB" id="A0A026W1Z4"/>
<dbReference type="Proteomes" id="UP000053097">
    <property type="component" value="Unassembled WGS sequence"/>
</dbReference>
<keyword evidence="2" id="KW-1185">Reference proteome</keyword>
<evidence type="ECO:0000313" key="1">
    <source>
        <dbReference type="EMBL" id="EZA50053.1"/>
    </source>
</evidence>
<feature type="non-terminal residue" evidence="1">
    <location>
        <position position="1"/>
    </location>
</feature>
<gene>
    <name evidence="1" type="ORF">X777_11717</name>
</gene>
<protein>
    <submittedName>
        <fullName evidence="1">Uncharacterized protein</fullName>
    </submittedName>
</protein>
<proteinExistence type="predicted"/>
<sequence length="219" mass="25169">KVACEKHGGAFLREKNFFAKLVQFRVSTAGLQFMSMLRFLLIVMRISVVLGLYFPQSNLTLRFPYVTQYDAKVLPVKLIGLRTLHNDSVVPQNVEYRLFTTQENIASYQENTSNVMLQSLPKNGALNTIVIEANKKGFGEAVLEIKVQPVLVKGKTVNCADYIQDMCFWNTSSYRIYENQPVTMIGMFGPEAYRYLCPKFHVRYDLLNGKYLRRVVPIF</sequence>
<organism evidence="1 2">
    <name type="scientific">Ooceraea biroi</name>
    <name type="common">Clonal raider ant</name>
    <name type="synonym">Cerapachys biroi</name>
    <dbReference type="NCBI Taxonomy" id="2015173"/>
    <lineage>
        <taxon>Eukaryota</taxon>
        <taxon>Metazoa</taxon>
        <taxon>Ecdysozoa</taxon>
        <taxon>Arthropoda</taxon>
        <taxon>Hexapoda</taxon>
        <taxon>Insecta</taxon>
        <taxon>Pterygota</taxon>
        <taxon>Neoptera</taxon>
        <taxon>Endopterygota</taxon>
        <taxon>Hymenoptera</taxon>
        <taxon>Apocrita</taxon>
        <taxon>Aculeata</taxon>
        <taxon>Formicoidea</taxon>
        <taxon>Formicidae</taxon>
        <taxon>Dorylinae</taxon>
        <taxon>Ooceraea</taxon>
    </lineage>
</organism>
<name>A0A026W1Z4_OOCBI</name>
<reference evidence="1 2" key="1">
    <citation type="journal article" date="2014" name="Curr. Biol.">
        <title>The genome of the clonal raider ant Cerapachys biroi.</title>
        <authorList>
            <person name="Oxley P.R."/>
            <person name="Ji L."/>
            <person name="Fetter-Pruneda I."/>
            <person name="McKenzie S.K."/>
            <person name="Li C."/>
            <person name="Hu H."/>
            <person name="Zhang G."/>
            <person name="Kronauer D.J."/>
        </authorList>
    </citation>
    <scope>NUCLEOTIDE SEQUENCE [LARGE SCALE GENOMIC DNA]</scope>
</reference>
<evidence type="ECO:0000313" key="2">
    <source>
        <dbReference type="Proteomes" id="UP000053097"/>
    </source>
</evidence>
<dbReference type="OMA" id="ASYQENT"/>